<dbReference type="InterPro" id="IPR008906">
    <property type="entry name" value="HATC_C_dom"/>
</dbReference>
<evidence type="ECO:0000256" key="2">
    <source>
        <dbReference type="ARBA" id="ARBA00022723"/>
    </source>
</evidence>
<dbReference type="Proteomes" id="UP001419268">
    <property type="component" value="Unassembled WGS sequence"/>
</dbReference>
<evidence type="ECO:0000256" key="5">
    <source>
        <dbReference type="ARBA" id="ARBA00023125"/>
    </source>
</evidence>
<dbReference type="InterPro" id="IPR012337">
    <property type="entry name" value="RNaseH-like_sf"/>
</dbReference>
<evidence type="ECO:0000256" key="3">
    <source>
        <dbReference type="ARBA" id="ARBA00022771"/>
    </source>
</evidence>
<dbReference type="GO" id="GO:0046983">
    <property type="term" value="F:protein dimerization activity"/>
    <property type="evidence" value="ECO:0007669"/>
    <property type="project" value="InterPro"/>
</dbReference>
<feature type="domain" description="BED-type" evidence="9">
    <location>
        <begin position="160"/>
        <end position="217"/>
    </location>
</feature>
<accession>A0AAP0KQK3</accession>
<keyword evidence="11" id="KW-1185">Reference proteome</keyword>
<feature type="region of interest" description="Disordered" evidence="8">
    <location>
        <begin position="254"/>
        <end position="295"/>
    </location>
</feature>
<evidence type="ECO:0000256" key="4">
    <source>
        <dbReference type="ARBA" id="ARBA00022833"/>
    </source>
</evidence>
<gene>
    <name evidence="10" type="ORF">Scep_003465</name>
</gene>
<evidence type="ECO:0000256" key="8">
    <source>
        <dbReference type="SAM" id="MobiDB-lite"/>
    </source>
</evidence>
<feature type="region of interest" description="Disordered" evidence="8">
    <location>
        <begin position="67"/>
        <end position="109"/>
    </location>
</feature>
<organism evidence="10 11">
    <name type="scientific">Stephania cephalantha</name>
    <dbReference type="NCBI Taxonomy" id="152367"/>
    <lineage>
        <taxon>Eukaryota</taxon>
        <taxon>Viridiplantae</taxon>
        <taxon>Streptophyta</taxon>
        <taxon>Embryophyta</taxon>
        <taxon>Tracheophyta</taxon>
        <taxon>Spermatophyta</taxon>
        <taxon>Magnoliopsida</taxon>
        <taxon>Ranunculales</taxon>
        <taxon>Menispermaceae</taxon>
        <taxon>Menispermoideae</taxon>
        <taxon>Cissampelideae</taxon>
        <taxon>Stephania</taxon>
    </lineage>
</organism>
<evidence type="ECO:0000259" key="9">
    <source>
        <dbReference type="PROSITE" id="PS50808"/>
    </source>
</evidence>
<dbReference type="PROSITE" id="PS50808">
    <property type="entry name" value="ZF_BED"/>
    <property type="match status" value="2"/>
</dbReference>
<dbReference type="Pfam" id="PF04937">
    <property type="entry name" value="DUF659"/>
    <property type="match status" value="1"/>
</dbReference>
<dbReference type="PANTHER" id="PTHR32166">
    <property type="entry name" value="OSJNBA0013A04.12 PROTEIN"/>
    <property type="match status" value="1"/>
</dbReference>
<keyword evidence="5" id="KW-0238">DNA-binding</keyword>
<evidence type="ECO:0000256" key="7">
    <source>
        <dbReference type="PROSITE-ProRule" id="PRU00027"/>
    </source>
</evidence>
<dbReference type="Pfam" id="PF05699">
    <property type="entry name" value="Dimer_Tnp_hAT"/>
    <property type="match status" value="1"/>
</dbReference>
<protein>
    <recommendedName>
        <fullName evidence="9">BED-type domain-containing protein</fullName>
    </recommendedName>
</protein>
<dbReference type="GO" id="GO:0008270">
    <property type="term" value="F:zinc ion binding"/>
    <property type="evidence" value="ECO:0007669"/>
    <property type="project" value="UniProtKB-KW"/>
</dbReference>
<feature type="domain" description="BED-type" evidence="9">
    <location>
        <begin position="3"/>
        <end position="59"/>
    </location>
</feature>
<name>A0AAP0KQK3_9MAGN</name>
<dbReference type="GO" id="GO:0003677">
    <property type="term" value="F:DNA binding"/>
    <property type="evidence" value="ECO:0007669"/>
    <property type="project" value="UniProtKB-KW"/>
</dbReference>
<dbReference type="GO" id="GO:0005634">
    <property type="term" value="C:nucleus"/>
    <property type="evidence" value="ECO:0007669"/>
    <property type="project" value="UniProtKB-SubCell"/>
</dbReference>
<keyword evidence="3 7" id="KW-0863">Zinc-finger</keyword>
<dbReference type="EMBL" id="JBBNAG010000002">
    <property type="protein sequence ID" value="KAK9156891.1"/>
    <property type="molecule type" value="Genomic_DNA"/>
</dbReference>
<dbReference type="SUPFAM" id="SSF53098">
    <property type="entry name" value="Ribonuclease H-like"/>
    <property type="match status" value="1"/>
</dbReference>
<keyword evidence="4" id="KW-0862">Zinc</keyword>
<keyword evidence="2" id="KW-0479">Metal-binding</keyword>
<evidence type="ECO:0000256" key="1">
    <source>
        <dbReference type="ARBA" id="ARBA00004123"/>
    </source>
</evidence>
<keyword evidence="6" id="KW-0539">Nucleus</keyword>
<dbReference type="InterPro" id="IPR003656">
    <property type="entry name" value="Znf_BED"/>
</dbReference>
<evidence type="ECO:0000313" key="10">
    <source>
        <dbReference type="EMBL" id="KAK9156891.1"/>
    </source>
</evidence>
<sequence length="894" mass="101119">MPRAKDIGWQHGKMIGGHRHHVQCNYCHRTMIGGVTRFKKHLASKRGEIRGCEAVPTEVRELIKKHLAAGKTKKASEKKNKKVDNETLNEVSSEDKDTESDESDREAAARLESLRTLREAEIAHQQATSDHQQSVAGTREFFDAFSSGHYRDEQGSAPPRATDLGWAHGIMVNGDRQKIKCRYCHKVILGGGISRLKQHLAGERGNIAPCEKVPEDVKALMQHHLGFKVLERLKKHKESETSRNPLISNILRMEEGFDDDPPSPRQAFARTSTGRRRRKESKELSSGRGKRHKKEVVPIATPITQHPPHPALASQESIDQADTAVAKFMYDAGIPLNAANSMYFQLMADAIAAVGPGYKMPTYQALRGKLLNRSVHETGELCQELRKSWEVTGCTVMADRWMDRTGREVVNFFVYCSKGTMFLKSVDASEISRSSEALLRLFDSIVQDVGPKNIVQFITDSTPNYKSAGKMLMQRYKTFFWSACAAHCIDLMLKELEKMEDVRKLLAKAKRICQFIYNNTRVLNLMRKRTGGRDIIHPAISSSLTSFLTLQSIMSMKEPLHRMFTSNTWMQSSFSKLRTGFEVTEIIVDPVFWSSCGQILKITKPLLTFLLMIDSEERPPMGYIYEAMEKAKKCMTESLSNKEFKHLPYLNLYLNVIDHIWEELHSPLHAAAFYLNPSIFYNSSFCNNKVIHKGLLDCIETLEPNLTAQDLITKQITCYEGAIGDFSRPVALRGRESLAPATWWSLYGGDYPDLQRFAVRILSQTCSGASYERNWFMFECTILKNYNRLEHDKLNDLIFVHYNLGLQERASSAVNKGQMKGTHDPICLEDKAFCLGDWIKDPGFLESADRGWSDEALPSEAISFGTKVMMVDDSIYSANEGGSEETDSSDENAD</sequence>
<dbReference type="PANTHER" id="PTHR32166:SF116">
    <property type="entry name" value="BINDING PROTEIN, PUTATIVE-RELATED"/>
    <property type="match status" value="1"/>
</dbReference>
<evidence type="ECO:0000313" key="11">
    <source>
        <dbReference type="Proteomes" id="UP001419268"/>
    </source>
</evidence>
<evidence type="ECO:0000256" key="6">
    <source>
        <dbReference type="ARBA" id="ARBA00023242"/>
    </source>
</evidence>
<comment type="subcellular location">
    <subcellularLocation>
        <location evidence="1">Nucleus</location>
    </subcellularLocation>
</comment>
<dbReference type="AlphaFoldDB" id="A0AAP0KQK3"/>
<proteinExistence type="predicted"/>
<reference evidence="10 11" key="1">
    <citation type="submission" date="2024-01" db="EMBL/GenBank/DDBJ databases">
        <title>Genome assemblies of Stephania.</title>
        <authorList>
            <person name="Yang L."/>
        </authorList>
    </citation>
    <scope>NUCLEOTIDE SEQUENCE [LARGE SCALE GENOMIC DNA]</scope>
    <source>
        <strain evidence="10">JXDWG</strain>
        <tissue evidence="10">Leaf</tissue>
    </source>
</reference>
<comment type="caution">
    <text evidence="10">The sequence shown here is derived from an EMBL/GenBank/DDBJ whole genome shotgun (WGS) entry which is preliminary data.</text>
</comment>
<dbReference type="Pfam" id="PF02892">
    <property type="entry name" value="zf-BED"/>
    <property type="match status" value="1"/>
</dbReference>
<dbReference type="InterPro" id="IPR007021">
    <property type="entry name" value="DUF659"/>
</dbReference>
<feature type="compositionally biased region" description="Basic and acidic residues" evidence="8">
    <location>
        <begin position="74"/>
        <end position="85"/>
    </location>
</feature>